<feature type="coiled-coil region" evidence="6">
    <location>
        <begin position="337"/>
        <end position="393"/>
    </location>
</feature>
<comment type="subcellular location">
    <subcellularLocation>
        <location evidence="1">Cytoplasm</location>
        <location evidence="1">Cytoskeleton</location>
    </subcellularLocation>
</comment>
<organism evidence="8 9">
    <name type="scientific">Phasianus colchicus</name>
    <name type="common">Common pheasant</name>
    <dbReference type="NCBI Taxonomy" id="9054"/>
    <lineage>
        <taxon>Eukaryota</taxon>
        <taxon>Metazoa</taxon>
        <taxon>Chordata</taxon>
        <taxon>Craniata</taxon>
        <taxon>Vertebrata</taxon>
        <taxon>Euteleostomi</taxon>
        <taxon>Archelosauria</taxon>
        <taxon>Archosauria</taxon>
        <taxon>Dinosauria</taxon>
        <taxon>Saurischia</taxon>
        <taxon>Theropoda</taxon>
        <taxon>Coelurosauria</taxon>
        <taxon>Aves</taxon>
        <taxon>Neognathae</taxon>
        <taxon>Galloanserae</taxon>
        <taxon>Galliformes</taxon>
        <taxon>Phasianidae</taxon>
        <taxon>Phasianinae</taxon>
        <taxon>Phasianus</taxon>
    </lineage>
</organism>
<feature type="compositionally biased region" description="Low complexity" evidence="7">
    <location>
        <begin position="138"/>
        <end position="151"/>
    </location>
</feature>
<feature type="region of interest" description="Disordered" evidence="7">
    <location>
        <begin position="494"/>
        <end position="905"/>
    </location>
</feature>
<name>A0A669PS81_PHACC</name>
<feature type="compositionally biased region" description="Basic and acidic residues" evidence="7">
    <location>
        <begin position="599"/>
        <end position="622"/>
    </location>
</feature>
<evidence type="ECO:0000256" key="5">
    <source>
        <dbReference type="ARBA" id="ARBA00023212"/>
    </source>
</evidence>
<evidence type="ECO:0000313" key="9">
    <source>
        <dbReference type="Proteomes" id="UP000472261"/>
    </source>
</evidence>
<dbReference type="AlphaFoldDB" id="A0A669PS81"/>
<dbReference type="PANTHER" id="PTHR15073:SF2">
    <property type="entry name" value="MAP7 DOMAIN-CONTAINING PROTEIN 1"/>
    <property type="match status" value="1"/>
</dbReference>
<protein>
    <submittedName>
        <fullName evidence="8">MAP7 domain containing 1</fullName>
    </submittedName>
</protein>
<feature type="compositionally biased region" description="Basic and acidic residues" evidence="7">
    <location>
        <begin position="57"/>
        <end position="67"/>
    </location>
</feature>
<evidence type="ECO:0000256" key="1">
    <source>
        <dbReference type="ARBA" id="ARBA00004245"/>
    </source>
</evidence>
<evidence type="ECO:0000256" key="2">
    <source>
        <dbReference type="ARBA" id="ARBA00007525"/>
    </source>
</evidence>
<dbReference type="OMA" id="MERSCAG"/>
<dbReference type="GO" id="GO:0000226">
    <property type="term" value="P:microtubule cytoskeleton organization"/>
    <property type="evidence" value="ECO:0007669"/>
    <property type="project" value="InterPro"/>
</dbReference>
<feature type="compositionally biased region" description="Low complexity" evidence="7">
    <location>
        <begin position="284"/>
        <end position="307"/>
    </location>
</feature>
<dbReference type="PANTHER" id="PTHR15073">
    <property type="entry name" value="MICROTUBULE-ASSOCIATED PROTEIN"/>
    <property type="match status" value="1"/>
</dbReference>
<evidence type="ECO:0000256" key="7">
    <source>
        <dbReference type="SAM" id="MobiDB-lite"/>
    </source>
</evidence>
<keyword evidence="9" id="KW-1185">Reference proteome</keyword>
<dbReference type="Ensembl" id="ENSPCLT00000012275.1">
    <property type="protein sequence ID" value="ENSPCLP00000009078.1"/>
    <property type="gene ID" value="ENSPCLG00000007513.1"/>
</dbReference>
<evidence type="ECO:0000256" key="3">
    <source>
        <dbReference type="ARBA" id="ARBA00022490"/>
    </source>
</evidence>
<accession>A0A669PS81</accession>
<dbReference type="GO" id="GO:0015630">
    <property type="term" value="C:microtubule cytoskeleton"/>
    <property type="evidence" value="ECO:0007669"/>
    <property type="project" value="InterPro"/>
</dbReference>
<dbReference type="Pfam" id="PF05672">
    <property type="entry name" value="MAP7"/>
    <property type="match status" value="1"/>
</dbReference>
<dbReference type="Proteomes" id="UP000472261">
    <property type="component" value="Unplaced"/>
</dbReference>
<evidence type="ECO:0000256" key="4">
    <source>
        <dbReference type="ARBA" id="ARBA00023054"/>
    </source>
</evidence>
<keyword evidence="4 6" id="KW-0175">Coiled coil</keyword>
<keyword evidence="5" id="KW-0206">Cytoskeleton</keyword>
<comment type="similarity">
    <text evidence="2">Belongs to the MAP7 family.</text>
</comment>
<proteinExistence type="inferred from homology"/>
<evidence type="ECO:0000256" key="6">
    <source>
        <dbReference type="SAM" id="Coils"/>
    </source>
</evidence>
<feature type="compositionally biased region" description="Basic and acidic residues" evidence="7">
    <location>
        <begin position="535"/>
        <end position="567"/>
    </location>
</feature>
<feature type="region of interest" description="Disordered" evidence="7">
    <location>
        <begin position="1"/>
        <end position="322"/>
    </location>
</feature>
<feature type="compositionally biased region" description="Basic and acidic residues" evidence="7">
    <location>
        <begin position="227"/>
        <end position="283"/>
    </location>
</feature>
<feature type="compositionally biased region" description="Basic and acidic residues" evidence="7">
    <location>
        <begin position="656"/>
        <end position="830"/>
    </location>
</feature>
<keyword evidence="3" id="KW-0963">Cytoplasm</keyword>
<feature type="compositionally biased region" description="Low complexity" evidence="7">
    <location>
        <begin position="635"/>
        <end position="653"/>
    </location>
</feature>
<dbReference type="InterPro" id="IPR008604">
    <property type="entry name" value="MAP7_fam"/>
</dbReference>
<reference evidence="8" key="2">
    <citation type="submission" date="2025-09" db="UniProtKB">
        <authorList>
            <consortium name="Ensembl"/>
        </authorList>
    </citation>
    <scope>IDENTIFICATION</scope>
</reference>
<dbReference type="InterPro" id="IPR051483">
    <property type="entry name" value="MAP7_domain-containing"/>
</dbReference>
<feature type="compositionally biased region" description="Basic and acidic residues" evidence="7">
    <location>
        <begin position="164"/>
        <end position="174"/>
    </location>
</feature>
<reference evidence="8" key="1">
    <citation type="submission" date="2025-08" db="UniProtKB">
        <authorList>
            <consortium name="Ensembl"/>
        </authorList>
    </citation>
    <scope>IDENTIFICATION</scope>
</reference>
<sequence length="925" mass="101840">MSGGASRLHPIPIPPHRCRQARGRGGELRDSSPAGRGERGGAAQLGTARPPAPPRAMESDRAGREPQPRAAPGKTPSPMGDSVLPPQPGDTVHGDSPPQRDRPILPAVTPSPMATPPPGQLCPVPAAVTPPGHPMSPIPAAVAPSAESVPPWCDKTPPAHPHPHATEQPKEEASRSTAGQPLPVPTAPCPAETLPHGSTTVAPTAGKGAPSDAKSPPGSTTQPPKDVPPKDTPSKDIPPKDMPSKDVPLKDASPKDTPSKEVAPKDVLPKDVTPKDVPPKGDRATPAAASPSSAASPRPKQADAQKAQARHRQAKERREERAKYLAAKRALWLEKEEKAKVLRERQLEERRRRLEEQRLRAEKRRAVLEERQRQKLEKNKERYEAAIQRSAKKTWAEIRQQRWSWAGALHHGSATHKDGASRCSVSAVNLPKHVDSIINKRLSKSSATLWNSPSRNRSLQLSPWESSIVDRLMTPTLSFLARSRSAVTLAGNGKEQVPVCPRSASASPLSPCHNHRLPHRCWERRRGTAGSPDVTPRRRAESSPKKKEKKEKERENAKERSALSRERSLKKRQSLPGAQPRLLPTADSSAHSSPKVRARVRDERGEQDGQAKGRERKEEDKGPATPEPPRVPTEPAAAPSAPAAHSPPSRPSAGTTDREEAARLLAEKRRQAREQREREERERREQEEQERRLQEERARQAAEEQSRREALARQREEEQQLQEEREAQEKARAEREETERLQRQREEAEAKAREEAERQRLEREKHFQREEQERLERKKRLEEIMKRTRKSDAADAKKKEDKKIVNGKAVEQEHSTGGEKRAGPMPKAEELPETETPSAGMLGTLKGPAGEGLQPSSPAKDVAAPVVNGVQPSKHENGFSGTEGSSELLELSHHGGSPSSIIPFGDKEPFLKQAVVKPPQVTEVL</sequence>
<evidence type="ECO:0000313" key="8">
    <source>
        <dbReference type="Ensembl" id="ENSPCLP00000009078.1"/>
    </source>
</evidence>